<keyword evidence="11" id="KW-1185">Reference proteome</keyword>
<dbReference type="STRING" id="3775.A0A1Q3CUU1"/>
<dbReference type="InterPro" id="IPR036390">
    <property type="entry name" value="WH_DNA-bd_sf"/>
</dbReference>
<evidence type="ECO:0000313" key="10">
    <source>
        <dbReference type="EMBL" id="GAV83935.1"/>
    </source>
</evidence>
<keyword evidence="4" id="KW-0498">Mitosis</keyword>
<dbReference type="Proteomes" id="UP000187406">
    <property type="component" value="Unassembled WGS sequence"/>
</dbReference>
<gene>
    <name evidence="10" type="ORF">CFOL_v3_27380</name>
</gene>
<evidence type="ECO:0000256" key="8">
    <source>
        <dbReference type="SAM" id="MobiDB-lite"/>
    </source>
</evidence>
<dbReference type="PANTHER" id="PTHR12585">
    <property type="entry name" value="SCC1 / RAD21 FAMILY MEMBER"/>
    <property type="match status" value="1"/>
</dbReference>
<comment type="similarity">
    <text evidence="2">Belongs to the rad21 family.</text>
</comment>
<dbReference type="GO" id="GO:0005634">
    <property type="term" value="C:nucleus"/>
    <property type="evidence" value="ECO:0007669"/>
    <property type="project" value="UniProtKB-SubCell"/>
</dbReference>
<reference evidence="11" key="1">
    <citation type="submission" date="2016-04" db="EMBL/GenBank/DDBJ databases">
        <title>Cephalotus genome sequencing.</title>
        <authorList>
            <person name="Fukushima K."/>
            <person name="Hasebe M."/>
            <person name="Fang X."/>
        </authorList>
    </citation>
    <scope>NUCLEOTIDE SEQUENCE [LARGE SCALE GENOMIC DNA]</scope>
    <source>
        <strain evidence="11">cv. St1</strain>
    </source>
</reference>
<accession>A0A1Q3CUU1</accession>
<dbReference type="Pfam" id="PF04824">
    <property type="entry name" value="Rad21_Rec8"/>
    <property type="match status" value="1"/>
</dbReference>
<keyword evidence="6" id="KW-0539">Nucleus</keyword>
<dbReference type="InterPro" id="IPR023093">
    <property type="entry name" value="ScpA-like_C"/>
</dbReference>
<dbReference type="GO" id="GO:0003682">
    <property type="term" value="F:chromatin binding"/>
    <property type="evidence" value="ECO:0007669"/>
    <property type="project" value="TreeGrafter"/>
</dbReference>
<evidence type="ECO:0000256" key="3">
    <source>
        <dbReference type="ARBA" id="ARBA00022618"/>
    </source>
</evidence>
<evidence type="ECO:0000256" key="2">
    <source>
        <dbReference type="ARBA" id="ARBA00009870"/>
    </source>
</evidence>
<evidence type="ECO:0000256" key="5">
    <source>
        <dbReference type="ARBA" id="ARBA00022829"/>
    </source>
</evidence>
<dbReference type="Gene3D" id="1.10.10.580">
    <property type="entry name" value="Structural maintenance of chromosome 1. Chain E"/>
    <property type="match status" value="1"/>
</dbReference>
<dbReference type="InterPro" id="IPR006909">
    <property type="entry name" value="Rad21/Rec8_C_eu"/>
</dbReference>
<keyword evidence="4" id="KW-0131">Cell cycle</keyword>
<feature type="region of interest" description="Disordered" evidence="8">
    <location>
        <begin position="534"/>
        <end position="556"/>
    </location>
</feature>
<dbReference type="InterPro" id="IPR039781">
    <property type="entry name" value="Rad21/Rec8-like"/>
</dbReference>
<evidence type="ECO:0000256" key="4">
    <source>
        <dbReference type="ARBA" id="ARBA00022776"/>
    </source>
</evidence>
<keyword evidence="3" id="KW-0132">Cell division</keyword>
<dbReference type="OrthoDB" id="10071381at2759"/>
<name>A0A1Q3CUU1_CEPFO</name>
<proteinExistence type="inferred from homology"/>
<evidence type="ECO:0000256" key="1">
    <source>
        <dbReference type="ARBA" id="ARBA00004123"/>
    </source>
</evidence>
<feature type="domain" description="Rad21/Rec8-like protein C-terminal eukaryotic" evidence="9">
    <location>
        <begin position="1050"/>
        <end position="1096"/>
    </location>
</feature>
<dbReference type="SUPFAM" id="SSF46785">
    <property type="entry name" value="Winged helix' DNA-binding domain"/>
    <property type="match status" value="1"/>
</dbReference>
<dbReference type="FunFam" id="1.10.10.580:FF:000002">
    <property type="entry name" value="Sister chromatid cohesion 1 protein 4"/>
    <property type="match status" value="1"/>
</dbReference>
<protein>
    <submittedName>
        <fullName evidence="10">Rad21_Rec8 domain-containing protein</fullName>
    </submittedName>
</protein>
<organism evidence="10 11">
    <name type="scientific">Cephalotus follicularis</name>
    <name type="common">Albany pitcher plant</name>
    <dbReference type="NCBI Taxonomy" id="3775"/>
    <lineage>
        <taxon>Eukaryota</taxon>
        <taxon>Viridiplantae</taxon>
        <taxon>Streptophyta</taxon>
        <taxon>Embryophyta</taxon>
        <taxon>Tracheophyta</taxon>
        <taxon>Spermatophyta</taxon>
        <taxon>Magnoliopsida</taxon>
        <taxon>eudicotyledons</taxon>
        <taxon>Gunneridae</taxon>
        <taxon>Pentapetalae</taxon>
        <taxon>rosids</taxon>
        <taxon>fabids</taxon>
        <taxon>Oxalidales</taxon>
        <taxon>Cephalotaceae</taxon>
        <taxon>Cephalotus</taxon>
    </lineage>
</organism>
<evidence type="ECO:0000256" key="7">
    <source>
        <dbReference type="ARBA" id="ARBA00064543"/>
    </source>
</evidence>
<dbReference type="GO" id="GO:0007062">
    <property type="term" value="P:sister chromatid cohesion"/>
    <property type="evidence" value="ECO:0007669"/>
    <property type="project" value="InterPro"/>
</dbReference>
<dbReference type="InParanoid" id="A0A1Q3CUU1"/>
<dbReference type="PANTHER" id="PTHR12585:SF69">
    <property type="entry name" value="FI11703P"/>
    <property type="match status" value="1"/>
</dbReference>
<dbReference type="AlphaFoldDB" id="A0A1Q3CUU1"/>
<evidence type="ECO:0000313" key="11">
    <source>
        <dbReference type="Proteomes" id="UP000187406"/>
    </source>
</evidence>
<dbReference type="GO" id="GO:0007059">
    <property type="term" value="P:chromosome segregation"/>
    <property type="evidence" value="ECO:0007669"/>
    <property type="project" value="UniProtKB-KW"/>
</dbReference>
<dbReference type="GO" id="GO:1990414">
    <property type="term" value="P:replication-born double-strand break repair via sister chromatid exchange"/>
    <property type="evidence" value="ECO:0007669"/>
    <property type="project" value="TreeGrafter"/>
</dbReference>
<evidence type="ECO:0000259" key="9">
    <source>
        <dbReference type="Pfam" id="PF04824"/>
    </source>
</evidence>
<dbReference type="GO" id="GO:0008278">
    <property type="term" value="C:cohesin complex"/>
    <property type="evidence" value="ECO:0007669"/>
    <property type="project" value="InterPro"/>
</dbReference>
<dbReference type="CDD" id="cd21793">
    <property type="entry name" value="Rad21_Rec8_M_AtSYN1-like"/>
    <property type="match status" value="1"/>
</dbReference>
<dbReference type="FunCoup" id="A0A1Q3CUU1">
    <property type="interactions" value="1553"/>
</dbReference>
<comment type="subcellular location">
    <subcellularLocation>
        <location evidence="1">Nucleus</location>
    </subcellularLocation>
</comment>
<evidence type="ECO:0000256" key="6">
    <source>
        <dbReference type="ARBA" id="ARBA00023242"/>
    </source>
</evidence>
<keyword evidence="5" id="KW-0159">Chromosome partition</keyword>
<dbReference type="EMBL" id="BDDD01003051">
    <property type="protein sequence ID" value="GAV83935.1"/>
    <property type="molecule type" value="Genomic_DNA"/>
</dbReference>
<dbReference type="GO" id="GO:0051301">
    <property type="term" value="P:cell division"/>
    <property type="evidence" value="ECO:0007669"/>
    <property type="project" value="UniProtKB-KW"/>
</dbReference>
<comment type="caution">
    <text evidence="10">The sequence shown here is derived from an EMBL/GenBank/DDBJ whole genome shotgun (WGS) entry which is preliminary data.</text>
</comment>
<sequence length="1104" mass="120627">MDGVVYSTSQFGLDERFGDGDTSQINLDLDEELFLDEKNATFGHGGVSGDDLEASTEPMTPWEKDEIDEGITENSDAMLVDSSGNQPGQPGDLSVHAEFNEYAQAPSTPGLVEEPNLSSVQEALGCDDHLESEDHNATELIAAENTESAFSKSHFHHVNQNGVDRSFCNDSNHVAVECMLPEENGYHSRDLEIKQTELQGDLLAELVKPIPSVTESSYGTVGALDCLNREENIQNGVVSNNESSVPSLDVSNREDSVTVRLDEGVASPSCAHVISALDVPGQRTWPTSTCLHVTEAYVEDDPVSLQPKIDSDFFEVSDNVEKSFSHDKAGVSGRAADVDLEMLNHPAVQEETPSVHSHVLRHCSSHLSQYDTSSFGGESCQVTDVIQSKENQMSEPALCGETHEDSRKPDDQEDNMISIDNQWEYLNNFATSELPAPERLLSVQEGLLDKPDDLLVAPTPEKETLEEGDGISSGSKLISGKKRSFTESTITIESINTIETFGVARSKRTAESIPDDDDLLSSILVGRRSTVLKMKPTPPVPEVTSKKRTRTTPRPSATKRKVLLDDTMVLHGKYVPILFICLFFSTIRQQLTNTEDIRRIRKKAPCTRPEISMIQRHFLEDEIFSETLLTGLSGELVWLHCKTYELSGIRVFDDVNNISEVAKEAECSGSAEFVLRNDVRVPTAENFTHSDSRQGEDPHLGFQGFDSHGHTDSISDVPGLRTSQLEPLVVVTELEIDKESTGVADAANYSVVHGFEMSSATDPVLRDICIVPAGEKADGADTSLQIDAACLSIDQKIDTQPVEEYAPLLDISSGKVVDAIQVAGHNVDNLVVVENESGARDKIFIECQVGASMDVRADFQTDCSAPIDDTSTSIAAVSPETVGGTNVDSVNGGQATVEIENKEEQVVVVAADLSFNNDPTSNCIFSDELKIDSAYSAEFDVDASNTSLLQVENSACEQADPQSDCNAAVTSFDPPSVEDHDEIEHISVDNDTDFLNVDDDELVEDGDDGMPCDEGNRLLDNSGWSSRTRAVAKYLQILFGKEAVHGRRVLPMDNLLAGKTRKEASRMFFETLVLKTKDYIHVEQAKPFENISVTPRGTLMKSNF</sequence>
<comment type="subunit">
    <text evidence="7">Component of the cohesin complex.</text>
</comment>
<feature type="compositionally biased region" description="Basic residues" evidence="8">
    <location>
        <begin position="546"/>
        <end position="556"/>
    </location>
</feature>